<evidence type="ECO:0000256" key="4">
    <source>
        <dbReference type="ARBA" id="ARBA00022857"/>
    </source>
</evidence>
<keyword evidence="3" id="KW-0812">Transmembrane</keyword>
<dbReference type="GO" id="GO:0005743">
    <property type="term" value="C:mitochondrial inner membrane"/>
    <property type="evidence" value="ECO:0007669"/>
    <property type="project" value="TreeGrafter"/>
</dbReference>
<feature type="domain" description="NADP transhydrogenase beta-like" evidence="10">
    <location>
        <begin position="397"/>
        <end position="484"/>
    </location>
</feature>
<dbReference type="EC" id="7.1.1.1" evidence="2"/>
<dbReference type="GO" id="GO:0006740">
    <property type="term" value="P:NADPH regeneration"/>
    <property type="evidence" value="ECO:0007669"/>
    <property type="project" value="TreeGrafter"/>
</dbReference>
<dbReference type="SUPFAM" id="SSF52467">
    <property type="entry name" value="DHS-like NAD/FAD-binding domain"/>
    <property type="match status" value="1"/>
</dbReference>
<dbReference type="OrthoDB" id="37244at2759"/>
<keyword evidence="8" id="KW-0472">Membrane</keyword>
<comment type="catalytic activity">
    <reaction evidence="9">
        <text>NAD(+) + NADPH + H(+)(in) = NADH + NADP(+) + H(+)(out)</text>
        <dbReference type="Rhea" id="RHEA:47992"/>
        <dbReference type="ChEBI" id="CHEBI:15378"/>
        <dbReference type="ChEBI" id="CHEBI:57540"/>
        <dbReference type="ChEBI" id="CHEBI:57783"/>
        <dbReference type="ChEBI" id="CHEBI:57945"/>
        <dbReference type="ChEBI" id="CHEBI:58349"/>
        <dbReference type="EC" id="7.1.1.1"/>
    </reaction>
</comment>
<keyword evidence="5" id="KW-1278">Translocase</keyword>
<comment type="caution">
    <text evidence="11">The sequence shown here is derived from an EMBL/GenBank/DDBJ whole genome shotgun (WGS) entry which is preliminary data.</text>
</comment>
<dbReference type="Proteomes" id="UP000324800">
    <property type="component" value="Unassembled WGS sequence"/>
</dbReference>
<dbReference type="AlphaFoldDB" id="A0A5J4UXY0"/>
<keyword evidence="7" id="KW-0520">NAD</keyword>
<name>A0A5J4UXY0_9EUKA</name>
<evidence type="ECO:0000313" key="12">
    <source>
        <dbReference type="Proteomes" id="UP000324800"/>
    </source>
</evidence>
<evidence type="ECO:0000256" key="5">
    <source>
        <dbReference type="ARBA" id="ARBA00022967"/>
    </source>
</evidence>
<dbReference type="Pfam" id="PF02233">
    <property type="entry name" value="PNTB"/>
    <property type="match status" value="1"/>
</dbReference>
<proteinExistence type="predicted"/>
<keyword evidence="4" id="KW-0521">NADP</keyword>
<comment type="subcellular location">
    <subcellularLocation>
        <location evidence="1">Membrane</location>
        <topology evidence="1">Multi-pass membrane protein</topology>
    </subcellularLocation>
</comment>
<keyword evidence="6" id="KW-1133">Transmembrane helix</keyword>
<evidence type="ECO:0000256" key="7">
    <source>
        <dbReference type="ARBA" id="ARBA00023027"/>
    </source>
</evidence>
<dbReference type="Gene3D" id="3.40.50.1220">
    <property type="entry name" value="TPP-binding domain"/>
    <property type="match status" value="1"/>
</dbReference>
<evidence type="ECO:0000256" key="9">
    <source>
        <dbReference type="ARBA" id="ARBA00048202"/>
    </source>
</evidence>
<evidence type="ECO:0000256" key="2">
    <source>
        <dbReference type="ARBA" id="ARBA00012943"/>
    </source>
</evidence>
<dbReference type="EMBL" id="SNRW01011512">
    <property type="protein sequence ID" value="KAA6375050.1"/>
    <property type="molecule type" value="Genomic_DNA"/>
</dbReference>
<evidence type="ECO:0000313" key="11">
    <source>
        <dbReference type="EMBL" id="KAA6375050.1"/>
    </source>
</evidence>
<dbReference type="InterPro" id="IPR034300">
    <property type="entry name" value="PNTB-like"/>
</dbReference>
<dbReference type="GO" id="GO:0050661">
    <property type="term" value="F:NADP binding"/>
    <property type="evidence" value="ECO:0007669"/>
    <property type="project" value="TreeGrafter"/>
</dbReference>
<dbReference type="GO" id="GO:0008750">
    <property type="term" value="F:proton-translocating NAD(P)+ transhydrogenase activity"/>
    <property type="evidence" value="ECO:0007669"/>
    <property type="project" value="UniProtKB-EC"/>
</dbReference>
<reference evidence="11 12" key="1">
    <citation type="submission" date="2019-03" db="EMBL/GenBank/DDBJ databases">
        <title>Single cell metagenomics reveals metabolic interactions within the superorganism composed of flagellate Streblomastix strix and complex community of Bacteroidetes bacteria on its surface.</title>
        <authorList>
            <person name="Treitli S.C."/>
            <person name="Kolisko M."/>
            <person name="Husnik F."/>
            <person name="Keeling P."/>
            <person name="Hampl V."/>
        </authorList>
    </citation>
    <scope>NUCLEOTIDE SEQUENCE [LARGE SCALE GENOMIC DNA]</scope>
    <source>
        <strain evidence="11">ST1C</strain>
    </source>
</reference>
<dbReference type="PANTHER" id="PTHR10160">
    <property type="entry name" value="NAD(P) TRANSHYDROGENASE"/>
    <property type="match status" value="1"/>
</dbReference>
<organism evidence="11 12">
    <name type="scientific">Streblomastix strix</name>
    <dbReference type="NCBI Taxonomy" id="222440"/>
    <lineage>
        <taxon>Eukaryota</taxon>
        <taxon>Metamonada</taxon>
        <taxon>Preaxostyla</taxon>
        <taxon>Oxymonadida</taxon>
        <taxon>Streblomastigidae</taxon>
        <taxon>Streblomastix</taxon>
    </lineage>
</organism>
<evidence type="ECO:0000256" key="8">
    <source>
        <dbReference type="ARBA" id="ARBA00023136"/>
    </source>
</evidence>
<accession>A0A5J4UXY0</accession>
<dbReference type="PANTHER" id="PTHR10160:SF19">
    <property type="entry name" value="PROTON-TRANSLOCATING NAD(P)(+) TRANSHYDROGENASE"/>
    <property type="match status" value="1"/>
</dbReference>
<sequence length="485" mass="56240">MSQRFIVKMRFNWRKEPCWEHLLLWATAGLEFCLAWKSTFLNKVGLEVIARESLRFLWKITPFLMALSASVYYFVRNKEQPGSSFIVSTQSGLDYQRKQVQYGTQSELYVLWVDVQYCQHDITNNQKEESQADLGIKQMDEDYQQQETRQVTRSCKVDRLSQLSSSPISSGFSPFEITQLIVIEKITQEWLRQGNNFSEVRFKGNQMVKETTRDQFTSFFDYTQSRSVTDNICLSLGMGRCSSANKRGRNNDPWSLGKELVAYFIQLERDNINPLLSKKIRVNTSQQVNSSPKNPNIQHDYNIQYKNAGCSWSIRKTNIDNIRKFGSKYDSIINNKLPQQNQRRISSADHHHYTSLDLPVLVQSAQPNIGQTVGNWFMQRYSNTGKNLKEMRLDDQEVLQQLQLLRKHGFNYKVTTHPVAGKLPKYKNVLLAEARVPFDIVFEMDIIIKDFQTIDVFIILSINDTIITSTLDNLSFPIAGILVIE</sequence>
<evidence type="ECO:0000256" key="6">
    <source>
        <dbReference type="ARBA" id="ARBA00022989"/>
    </source>
</evidence>
<dbReference type="InterPro" id="IPR029035">
    <property type="entry name" value="DHS-like_NAD/FAD-binding_dom"/>
</dbReference>
<protein>
    <recommendedName>
        <fullName evidence="2">proton-translocating NAD(P)(+) transhydrogenase</fullName>
        <ecNumber evidence="2">7.1.1.1</ecNumber>
    </recommendedName>
</protein>
<evidence type="ECO:0000259" key="10">
    <source>
        <dbReference type="Pfam" id="PF02233"/>
    </source>
</evidence>
<evidence type="ECO:0000256" key="1">
    <source>
        <dbReference type="ARBA" id="ARBA00004141"/>
    </source>
</evidence>
<evidence type="ECO:0000256" key="3">
    <source>
        <dbReference type="ARBA" id="ARBA00022692"/>
    </source>
</evidence>
<gene>
    <name evidence="11" type="ORF">EZS28_029423</name>
</gene>